<dbReference type="GO" id="GO:0005886">
    <property type="term" value="C:plasma membrane"/>
    <property type="evidence" value="ECO:0007669"/>
    <property type="project" value="TreeGrafter"/>
</dbReference>
<dbReference type="PANTHER" id="PTHR21439:SF0">
    <property type="entry name" value="PROTEIN OSCP1"/>
    <property type="match status" value="1"/>
</dbReference>
<dbReference type="InterPro" id="IPR019332">
    <property type="entry name" value="OSCP1"/>
</dbReference>
<keyword evidence="2" id="KW-1185">Reference proteome</keyword>
<reference evidence="1 2" key="1">
    <citation type="journal article" date="2014" name="Nat. Genet.">
        <title>Whole-genome sequence of a flatfish provides insights into ZW sex chromosome evolution and adaptation to a benthic lifestyle.</title>
        <authorList>
            <person name="Chen S."/>
            <person name="Zhang G."/>
            <person name="Shao C."/>
            <person name="Huang Q."/>
            <person name="Liu G."/>
            <person name="Zhang P."/>
            <person name="Song W."/>
            <person name="An N."/>
            <person name="Chalopin D."/>
            <person name="Volff J.N."/>
            <person name="Hong Y."/>
            <person name="Li Q."/>
            <person name="Sha Z."/>
            <person name="Zhou H."/>
            <person name="Xie M."/>
            <person name="Yu Q."/>
            <person name="Liu Y."/>
            <person name="Xiang H."/>
            <person name="Wang N."/>
            <person name="Wu K."/>
            <person name="Yang C."/>
            <person name="Zhou Q."/>
            <person name="Liao X."/>
            <person name="Yang L."/>
            <person name="Hu Q."/>
            <person name="Zhang J."/>
            <person name="Meng L."/>
            <person name="Jin L."/>
            <person name="Tian Y."/>
            <person name="Lian J."/>
            <person name="Yang J."/>
            <person name="Miao G."/>
            <person name="Liu S."/>
            <person name="Liang Z."/>
            <person name="Yan F."/>
            <person name="Li Y."/>
            <person name="Sun B."/>
            <person name="Zhang H."/>
            <person name="Zhang J."/>
            <person name="Zhu Y."/>
            <person name="Du M."/>
            <person name="Zhao Y."/>
            <person name="Schartl M."/>
            <person name="Tang Q."/>
            <person name="Wang J."/>
        </authorList>
    </citation>
    <scope>NUCLEOTIDE SEQUENCE</scope>
</reference>
<reference evidence="1" key="3">
    <citation type="submission" date="2025-09" db="UniProtKB">
        <authorList>
            <consortium name="Ensembl"/>
        </authorList>
    </citation>
    <scope>IDENTIFICATION</scope>
</reference>
<protein>
    <submittedName>
        <fullName evidence="1">Organic solute carrier partner 1a</fullName>
    </submittedName>
</protein>
<dbReference type="AlphaFoldDB" id="A0A3P8VS43"/>
<reference evidence="1" key="2">
    <citation type="submission" date="2025-08" db="UniProtKB">
        <authorList>
            <consortium name="Ensembl"/>
        </authorList>
    </citation>
    <scope>IDENTIFICATION</scope>
</reference>
<dbReference type="GeneTree" id="ENSGT00390000004808"/>
<dbReference type="InParanoid" id="A0A3P8VS43"/>
<dbReference type="STRING" id="244447.ENSCSEP00000016106"/>
<proteinExistence type="predicted"/>
<evidence type="ECO:0000313" key="2">
    <source>
        <dbReference type="Proteomes" id="UP000265120"/>
    </source>
</evidence>
<dbReference type="Ensembl" id="ENSCSET00000016312.1">
    <property type="protein sequence ID" value="ENSCSEP00000016106.1"/>
    <property type="gene ID" value="ENSCSEG00000010362.1"/>
</dbReference>
<dbReference type="PANTHER" id="PTHR21439">
    <property type="entry name" value="OXIDORED-NITRO DOMAIN-CONTAINING PROTEIN"/>
    <property type="match status" value="1"/>
</dbReference>
<dbReference type="Proteomes" id="UP000265120">
    <property type="component" value="Chromosome 18"/>
</dbReference>
<sequence length="346" mass="39524">MSVRTLPLVFINLGGEMLYILDQRLRTHDTADDMISDIVATMFSSAFMDEVVKPQQLYSHRTMKAVLTRLAHVSIMRLNPGSMDRLYELMIMAFKYQVFLCPRPKDLLLITYNHIDTIREFIKDTPAVVNQVDETHRKIMEVYSSTSEAEFQLLRQTLLVFFQDMRVRVAFFLKARVQNPDGRFVLPTSGPVPHGSEVPGIMFDRKGREVKKRHFSTGGSYSSSVRQGCFQLRGDRVITLGLNMSKNQPPNLLAKEELNLLSRLMGSMEPENQSKTETRFQISLFNTDEEEEQSLSGIVKIQATQDEQAATELARIVTQFTDEQEEHPEVNSCSKGDDLLAMMDDL</sequence>
<dbReference type="GO" id="GO:0005737">
    <property type="term" value="C:cytoplasm"/>
    <property type="evidence" value="ECO:0007669"/>
    <property type="project" value="TreeGrafter"/>
</dbReference>
<evidence type="ECO:0000313" key="1">
    <source>
        <dbReference type="Ensembl" id="ENSCSEP00000016106.1"/>
    </source>
</evidence>
<name>A0A3P8VS43_CYNSE</name>
<accession>A0A3P8VS43</accession>
<dbReference type="OMA" id="CGAKAEL"/>
<organism evidence="1 2">
    <name type="scientific">Cynoglossus semilaevis</name>
    <name type="common">Tongue sole</name>
    <dbReference type="NCBI Taxonomy" id="244447"/>
    <lineage>
        <taxon>Eukaryota</taxon>
        <taxon>Metazoa</taxon>
        <taxon>Chordata</taxon>
        <taxon>Craniata</taxon>
        <taxon>Vertebrata</taxon>
        <taxon>Euteleostomi</taxon>
        <taxon>Actinopterygii</taxon>
        <taxon>Neopterygii</taxon>
        <taxon>Teleostei</taxon>
        <taxon>Neoteleostei</taxon>
        <taxon>Acanthomorphata</taxon>
        <taxon>Carangaria</taxon>
        <taxon>Pleuronectiformes</taxon>
        <taxon>Pleuronectoidei</taxon>
        <taxon>Cynoglossidae</taxon>
        <taxon>Cynoglossinae</taxon>
        <taxon>Cynoglossus</taxon>
    </lineage>
</organism>
<dbReference type="Pfam" id="PF10188">
    <property type="entry name" value="Oscp1"/>
    <property type="match status" value="1"/>
</dbReference>